<feature type="region of interest" description="Disordered" evidence="1">
    <location>
        <begin position="57"/>
        <end position="154"/>
    </location>
</feature>
<feature type="domain" description="Glycoside hydrolase 131 catalytic N-terminal" evidence="2">
    <location>
        <begin position="219"/>
        <end position="287"/>
    </location>
</feature>
<comment type="caution">
    <text evidence="3">The sequence shown here is derived from an EMBL/GenBank/DDBJ whole genome shotgun (WGS) entry which is preliminary data.</text>
</comment>
<dbReference type="Proteomes" id="UP001600064">
    <property type="component" value="Unassembled WGS sequence"/>
</dbReference>
<feature type="compositionally biased region" description="Polar residues" evidence="1">
    <location>
        <begin position="103"/>
        <end position="113"/>
    </location>
</feature>
<dbReference type="RefSeq" id="XP_070870271.1">
    <property type="nucleotide sequence ID" value="XM_071014614.1"/>
</dbReference>
<keyword evidence="4" id="KW-1185">Reference proteome</keyword>
<feature type="compositionally biased region" description="Polar residues" evidence="1">
    <location>
        <begin position="57"/>
        <end position="66"/>
    </location>
</feature>
<dbReference type="Gene3D" id="2.60.120.1160">
    <property type="match status" value="2"/>
</dbReference>
<evidence type="ECO:0000313" key="4">
    <source>
        <dbReference type="Proteomes" id="UP001600064"/>
    </source>
</evidence>
<dbReference type="PANTHER" id="PTHR34612:SF6">
    <property type="entry name" value="GLYCOSIDE HYDROLASE 131 CATALYTIC N-TERMINAL DOMAIN-CONTAINING PROTEIN"/>
    <property type="match status" value="1"/>
</dbReference>
<name>A0ABR4DP44_9PEZI</name>
<evidence type="ECO:0000256" key="1">
    <source>
        <dbReference type="SAM" id="MobiDB-lite"/>
    </source>
</evidence>
<protein>
    <recommendedName>
        <fullName evidence="2">Glycoside hydrolase 131 catalytic N-terminal domain-containing protein</fullName>
    </recommendedName>
</protein>
<organism evidence="3 4">
    <name type="scientific">Remersonia thermophila</name>
    <dbReference type="NCBI Taxonomy" id="72144"/>
    <lineage>
        <taxon>Eukaryota</taxon>
        <taxon>Fungi</taxon>
        <taxon>Dikarya</taxon>
        <taxon>Ascomycota</taxon>
        <taxon>Pezizomycotina</taxon>
        <taxon>Sordariomycetes</taxon>
        <taxon>Sordariomycetidae</taxon>
        <taxon>Sordariales</taxon>
        <taxon>Sordariales incertae sedis</taxon>
        <taxon>Remersonia</taxon>
    </lineage>
</organism>
<dbReference type="GeneID" id="98129258"/>
<gene>
    <name evidence="3" type="ORF">VTJ83DRAFT_918</name>
</gene>
<feature type="compositionally biased region" description="Basic and acidic residues" evidence="1">
    <location>
        <begin position="141"/>
        <end position="154"/>
    </location>
</feature>
<dbReference type="PANTHER" id="PTHR34612">
    <property type="entry name" value="GH131_N DOMAIN-CONTAINING PROTEIN"/>
    <property type="match status" value="1"/>
</dbReference>
<dbReference type="Pfam" id="PF18271">
    <property type="entry name" value="GH131_N"/>
    <property type="match status" value="1"/>
</dbReference>
<accession>A0ABR4DP44</accession>
<dbReference type="EMBL" id="JAZGUE010000001">
    <property type="protein sequence ID" value="KAL2271547.1"/>
    <property type="molecule type" value="Genomic_DNA"/>
</dbReference>
<feature type="compositionally biased region" description="Low complexity" evidence="1">
    <location>
        <begin position="67"/>
        <end position="83"/>
    </location>
</feature>
<dbReference type="InterPro" id="IPR041524">
    <property type="entry name" value="GH131_N"/>
</dbReference>
<evidence type="ECO:0000313" key="3">
    <source>
        <dbReference type="EMBL" id="KAL2271547.1"/>
    </source>
</evidence>
<sequence length="298" mass="31692">MTRSVLIFFPACFAGVLLKRFSMKFAAAAVLAALAASVDAAVLGDGRLNELPSSAGLNRRSWANQGTASTARARSSATATCRPTARHKNPADTGSRQGVKITLDSTAYPNGQNHAARRAHPAEARAGHPTAAGSTPTFSLVRRDANRAERLPRAPDRLLRKSRFAEREHGWIGGEQAQSNPSLQWTANQQSWLEDGVEGPGGLGARALPTQCTRGLYIYCDFSANRVGLWRSEGGAPLHQVVPPVSVPTSSNGADWHLGVQELPRSGCSDATNEDFCFSGVYIEDGAITTVMSGPDEP</sequence>
<evidence type="ECO:0000259" key="2">
    <source>
        <dbReference type="Pfam" id="PF18271"/>
    </source>
</evidence>
<reference evidence="3 4" key="1">
    <citation type="journal article" date="2024" name="Commun. Biol.">
        <title>Comparative genomic analysis of thermophilic fungi reveals convergent evolutionary adaptations and gene losses.</title>
        <authorList>
            <person name="Steindorff A.S."/>
            <person name="Aguilar-Pontes M.V."/>
            <person name="Robinson A.J."/>
            <person name="Andreopoulos B."/>
            <person name="LaButti K."/>
            <person name="Kuo A."/>
            <person name="Mondo S."/>
            <person name="Riley R."/>
            <person name="Otillar R."/>
            <person name="Haridas S."/>
            <person name="Lipzen A."/>
            <person name="Grimwood J."/>
            <person name="Schmutz J."/>
            <person name="Clum A."/>
            <person name="Reid I.D."/>
            <person name="Moisan M.C."/>
            <person name="Butler G."/>
            <person name="Nguyen T.T.M."/>
            <person name="Dewar K."/>
            <person name="Conant G."/>
            <person name="Drula E."/>
            <person name="Henrissat B."/>
            <person name="Hansel C."/>
            <person name="Singer S."/>
            <person name="Hutchinson M.I."/>
            <person name="de Vries R.P."/>
            <person name="Natvig D.O."/>
            <person name="Powell A.J."/>
            <person name="Tsang A."/>
            <person name="Grigoriev I.V."/>
        </authorList>
    </citation>
    <scope>NUCLEOTIDE SEQUENCE [LARGE SCALE GENOMIC DNA]</scope>
    <source>
        <strain evidence="3 4">ATCC 22073</strain>
    </source>
</reference>
<proteinExistence type="predicted"/>